<protein>
    <submittedName>
        <fullName evidence="1">Uncharacterized protein</fullName>
    </submittedName>
</protein>
<evidence type="ECO:0000313" key="1">
    <source>
        <dbReference type="EMBL" id="KIJ96813.1"/>
    </source>
</evidence>
<dbReference type="HOGENOM" id="CLU_2671433_0_0_1"/>
<keyword evidence="2" id="KW-1185">Reference proteome</keyword>
<reference evidence="2" key="2">
    <citation type="submission" date="2015-01" db="EMBL/GenBank/DDBJ databases">
        <title>Evolutionary Origins and Diversification of the Mycorrhizal Mutualists.</title>
        <authorList>
            <consortium name="DOE Joint Genome Institute"/>
            <consortium name="Mycorrhizal Genomics Consortium"/>
            <person name="Kohler A."/>
            <person name="Kuo A."/>
            <person name="Nagy L.G."/>
            <person name="Floudas D."/>
            <person name="Copeland A."/>
            <person name="Barry K.W."/>
            <person name="Cichocki N."/>
            <person name="Veneault-Fourrey C."/>
            <person name="LaButti K."/>
            <person name="Lindquist E.A."/>
            <person name="Lipzen A."/>
            <person name="Lundell T."/>
            <person name="Morin E."/>
            <person name="Murat C."/>
            <person name="Riley R."/>
            <person name="Ohm R."/>
            <person name="Sun H."/>
            <person name="Tunlid A."/>
            <person name="Henrissat B."/>
            <person name="Grigoriev I.V."/>
            <person name="Hibbett D.S."/>
            <person name="Martin F."/>
        </authorList>
    </citation>
    <scope>NUCLEOTIDE SEQUENCE [LARGE SCALE GENOMIC DNA]</scope>
    <source>
        <strain evidence="2">LaAM-08-1</strain>
    </source>
</reference>
<name>A0A0C9X671_9AGAR</name>
<reference evidence="1 2" key="1">
    <citation type="submission" date="2014-04" db="EMBL/GenBank/DDBJ databases">
        <authorList>
            <consortium name="DOE Joint Genome Institute"/>
            <person name="Kuo A."/>
            <person name="Kohler A."/>
            <person name="Nagy L.G."/>
            <person name="Floudas D."/>
            <person name="Copeland A."/>
            <person name="Barry K.W."/>
            <person name="Cichocki N."/>
            <person name="Veneault-Fourrey C."/>
            <person name="LaButti K."/>
            <person name="Lindquist E.A."/>
            <person name="Lipzen A."/>
            <person name="Lundell T."/>
            <person name="Morin E."/>
            <person name="Murat C."/>
            <person name="Sun H."/>
            <person name="Tunlid A."/>
            <person name="Henrissat B."/>
            <person name="Grigoriev I.V."/>
            <person name="Hibbett D.S."/>
            <person name="Martin F."/>
            <person name="Nordberg H.P."/>
            <person name="Cantor M.N."/>
            <person name="Hua S.X."/>
        </authorList>
    </citation>
    <scope>NUCLEOTIDE SEQUENCE [LARGE SCALE GENOMIC DNA]</scope>
    <source>
        <strain evidence="1 2">LaAM-08-1</strain>
    </source>
</reference>
<sequence length="75" mass="8334">MPHRPAHILSVYPGTVSGEQYKAGHVKIQAGRLSVETGARAKCNPKKVLRRMLFVLYSDQSGSSIGNEHPYVFHE</sequence>
<gene>
    <name evidence="1" type="ORF">K443DRAFT_10370</name>
</gene>
<dbReference type="EMBL" id="KN838710">
    <property type="protein sequence ID" value="KIJ96813.1"/>
    <property type="molecule type" value="Genomic_DNA"/>
</dbReference>
<proteinExistence type="predicted"/>
<dbReference type="AlphaFoldDB" id="A0A0C9X671"/>
<accession>A0A0C9X671</accession>
<organism evidence="1 2">
    <name type="scientific">Laccaria amethystina LaAM-08-1</name>
    <dbReference type="NCBI Taxonomy" id="1095629"/>
    <lineage>
        <taxon>Eukaryota</taxon>
        <taxon>Fungi</taxon>
        <taxon>Dikarya</taxon>
        <taxon>Basidiomycota</taxon>
        <taxon>Agaricomycotina</taxon>
        <taxon>Agaricomycetes</taxon>
        <taxon>Agaricomycetidae</taxon>
        <taxon>Agaricales</taxon>
        <taxon>Agaricineae</taxon>
        <taxon>Hydnangiaceae</taxon>
        <taxon>Laccaria</taxon>
    </lineage>
</organism>
<dbReference type="Proteomes" id="UP000054477">
    <property type="component" value="Unassembled WGS sequence"/>
</dbReference>
<evidence type="ECO:0000313" key="2">
    <source>
        <dbReference type="Proteomes" id="UP000054477"/>
    </source>
</evidence>